<sequence>MKFLLPLRVLRKKEKIFLFFLNWVEKTKGKFMTLHARPMYASGIESNSKIIGSYPKTAIVMQGPILKANDFTLETVRIYKKLHPKVLIIVSTWNDEDPAYLDKIRQENAEIVLSEKPRVTAPARFFNINFQIASTIAGIKRAEALGTEYVLKTRNDQRMYSPGLFEYLHNLLEYFPPENSQRIFMKKRLAALGARSGGSKLYYLSDELLFGNIEDMVRYWQINLVKKDTENFSSVEGYLFSTFLKNIGRDILWTIEDSHEAYAKYCVIIDPLYADLYFHKYERHMEYRTPRYKHIRHQPLFFLDWLKIYNNYKNRQTPVA</sequence>
<dbReference type="AlphaFoldDB" id="A0A0G1NB95"/>
<organism evidence="1 2">
    <name type="scientific">Candidatus Yanofskybacteria bacterium GW2011_GWA2_44_9</name>
    <dbReference type="NCBI Taxonomy" id="1619025"/>
    <lineage>
        <taxon>Bacteria</taxon>
        <taxon>Candidatus Yanofskyibacteriota</taxon>
    </lineage>
</organism>
<dbReference type="InterPro" id="IPR011122">
    <property type="entry name" value="WavE"/>
</dbReference>
<evidence type="ECO:0000313" key="2">
    <source>
        <dbReference type="Proteomes" id="UP000034032"/>
    </source>
</evidence>
<accession>A0A0G1NB95</accession>
<reference evidence="1 2" key="1">
    <citation type="journal article" date="2015" name="Nature">
        <title>rRNA introns, odd ribosomes, and small enigmatic genomes across a large radiation of phyla.</title>
        <authorList>
            <person name="Brown C.T."/>
            <person name="Hug L.A."/>
            <person name="Thomas B.C."/>
            <person name="Sharon I."/>
            <person name="Castelle C.J."/>
            <person name="Singh A."/>
            <person name="Wilkins M.J."/>
            <person name="Williams K.H."/>
            <person name="Banfield J.F."/>
        </authorList>
    </citation>
    <scope>NUCLEOTIDE SEQUENCE [LARGE SCALE GENOMIC DNA]</scope>
</reference>
<name>A0A0G1NB95_9BACT</name>
<evidence type="ECO:0008006" key="3">
    <source>
        <dbReference type="Google" id="ProtNLM"/>
    </source>
</evidence>
<dbReference type="EMBL" id="LCJR01000019">
    <property type="protein sequence ID" value="KKT81474.1"/>
    <property type="molecule type" value="Genomic_DNA"/>
</dbReference>
<proteinExistence type="predicted"/>
<dbReference type="Proteomes" id="UP000034032">
    <property type="component" value="Unassembled WGS sequence"/>
</dbReference>
<protein>
    <recommendedName>
        <fullName evidence="3">WavE lipopolysaccharide synthesis</fullName>
    </recommendedName>
</protein>
<dbReference type="Pfam" id="PF07507">
    <property type="entry name" value="WavE"/>
    <property type="match status" value="1"/>
</dbReference>
<comment type="caution">
    <text evidence="1">The sequence shown here is derived from an EMBL/GenBank/DDBJ whole genome shotgun (WGS) entry which is preliminary data.</text>
</comment>
<gene>
    <name evidence="1" type="ORF">UW79_C0019G0030</name>
</gene>
<evidence type="ECO:0000313" key="1">
    <source>
        <dbReference type="EMBL" id="KKT81474.1"/>
    </source>
</evidence>